<dbReference type="SUPFAM" id="SSF48008">
    <property type="entry name" value="GntR ligand-binding domain-like"/>
    <property type="match status" value="1"/>
</dbReference>
<dbReference type="InterPro" id="IPR000524">
    <property type="entry name" value="Tscrpt_reg_HTH_GntR"/>
</dbReference>
<dbReference type="InterPro" id="IPR036390">
    <property type="entry name" value="WH_DNA-bd_sf"/>
</dbReference>
<keyword evidence="6" id="KW-1185">Reference proteome</keyword>
<dbReference type="PANTHER" id="PTHR43537">
    <property type="entry name" value="TRANSCRIPTIONAL REGULATOR, GNTR FAMILY"/>
    <property type="match status" value="1"/>
</dbReference>
<dbReference type="SMART" id="SM00895">
    <property type="entry name" value="FCD"/>
    <property type="match status" value="1"/>
</dbReference>
<comment type="caution">
    <text evidence="5">The sequence shown here is derived from an EMBL/GenBank/DDBJ whole genome shotgun (WGS) entry which is preliminary data.</text>
</comment>
<keyword evidence="3" id="KW-0804">Transcription</keyword>
<proteinExistence type="predicted"/>
<evidence type="ECO:0000256" key="3">
    <source>
        <dbReference type="ARBA" id="ARBA00023163"/>
    </source>
</evidence>
<dbReference type="Pfam" id="PF07729">
    <property type="entry name" value="FCD"/>
    <property type="match status" value="1"/>
</dbReference>
<dbReference type="InterPro" id="IPR011711">
    <property type="entry name" value="GntR_C"/>
</dbReference>
<keyword evidence="1" id="KW-0805">Transcription regulation</keyword>
<dbReference type="CDD" id="cd07377">
    <property type="entry name" value="WHTH_GntR"/>
    <property type="match status" value="1"/>
</dbReference>
<dbReference type="Proteomes" id="UP001589733">
    <property type="component" value="Unassembled WGS sequence"/>
</dbReference>
<evidence type="ECO:0000259" key="4">
    <source>
        <dbReference type="PROSITE" id="PS50949"/>
    </source>
</evidence>
<evidence type="ECO:0000256" key="1">
    <source>
        <dbReference type="ARBA" id="ARBA00023015"/>
    </source>
</evidence>
<feature type="domain" description="HTH gntR-type" evidence="4">
    <location>
        <begin position="13"/>
        <end position="80"/>
    </location>
</feature>
<dbReference type="InterPro" id="IPR008920">
    <property type="entry name" value="TF_FadR/GntR_C"/>
</dbReference>
<dbReference type="Gene3D" id="1.20.120.530">
    <property type="entry name" value="GntR ligand-binding domain-like"/>
    <property type="match status" value="1"/>
</dbReference>
<name>A0ABV6ATL3_9DEIO</name>
<dbReference type="PANTHER" id="PTHR43537:SF5">
    <property type="entry name" value="UXU OPERON TRANSCRIPTIONAL REGULATOR"/>
    <property type="match status" value="1"/>
</dbReference>
<dbReference type="InterPro" id="IPR036388">
    <property type="entry name" value="WH-like_DNA-bd_sf"/>
</dbReference>
<dbReference type="Gene3D" id="1.10.10.10">
    <property type="entry name" value="Winged helix-like DNA-binding domain superfamily/Winged helix DNA-binding domain"/>
    <property type="match status" value="1"/>
</dbReference>
<evidence type="ECO:0000313" key="6">
    <source>
        <dbReference type="Proteomes" id="UP001589733"/>
    </source>
</evidence>
<accession>A0ABV6ATL3</accession>
<evidence type="ECO:0000313" key="5">
    <source>
        <dbReference type="EMBL" id="MFB9990840.1"/>
    </source>
</evidence>
<keyword evidence="2" id="KW-0238">DNA-binding</keyword>
<dbReference type="RefSeq" id="WP_380005180.1">
    <property type="nucleotide sequence ID" value="NZ_JBHLYR010000010.1"/>
</dbReference>
<dbReference type="EMBL" id="JBHLYR010000010">
    <property type="protein sequence ID" value="MFB9990840.1"/>
    <property type="molecule type" value="Genomic_DNA"/>
</dbReference>
<evidence type="ECO:0000256" key="2">
    <source>
        <dbReference type="ARBA" id="ARBA00023125"/>
    </source>
</evidence>
<dbReference type="Pfam" id="PF00392">
    <property type="entry name" value="GntR"/>
    <property type="match status" value="1"/>
</dbReference>
<dbReference type="PRINTS" id="PR00035">
    <property type="entry name" value="HTHGNTR"/>
</dbReference>
<organism evidence="5 6">
    <name type="scientific">Deinococcus oregonensis</name>
    <dbReference type="NCBI Taxonomy" id="1805970"/>
    <lineage>
        <taxon>Bacteria</taxon>
        <taxon>Thermotogati</taxon>
        <taxon>Deinococcota</taxon>
        <taxon>Deinococci</taxon>
        <taxon>Deinococcales</taxon>
        <taxon>Deinococcaceae</taxon>
        <taxon>Deinococcus</taxon>
    </lineage>
</organism>
<reference evidence="5 6" key="1">
    <citation type="submission" date="2024-09" db="EMBL/GenBank/DDBJ databases">
        <authorList>
            <person name="Sun Q."/>
            <person name="Mori K."/>
        </authorList>
    </citation>
    <scope>NUCLEOTIDE SEQUENCE [LARGE SCALE GENOMIC DNA]</scope>
    <source>
        <strain evidence="5 6">JCM 13503</strain>
    </source>
</reference>
<dbReference type="PROSITE" id="PS50949">
    <property type="entry name" value="HTH_GNTR"/>
    <property type="match status" value="1"/>
</dbReference>
<gene>
    <name evidence="5" type="ORF">ACFFLM_02420</name>
</gene>
<dbReference type="SMART" id="SM00345">
    <property type="entry name" value="HTH_GNTR"/>
    <property type="match status" value="1"/>
</dbReference>
<dbReference type="SUPFAM" id="SSF46785">
    <property type="entry name" value="Winged helix' DNA-binding domain"/>
    <property type="match status" value="1"/>
</dbReference>
<protein>
    <submittedName>
        <fullName evidence="5">GntR family transcriptional regulator</fullName>
    </submittedName>
</protein>
<sequence>MPLPPIAPKQRRSLAREDVYTQLSTWIIEGTLQPEEPLRDLDIADSLGVSRTPVREALRRLEDEGLVETALNRWTRVAPLQLSQAASLYPVVEVLEVLALQLAASSFTAADLGQLHQLNLQLKTALQHRDAGLAVDADTAFHDLWISKSGNQQLQQTLQALKRKLRRIERAYFDGTRAGQASLDEHAAIAEALGAGDLERASQALKANWQNSLERLSKAANSAQ</sequence>